<reference evidence="2 3" key="1">
    <citation type="journal article" date="2012" name="ISME J.">
        <title>Genomic insights to SAR86, an abundant and uncultivated marine bacterial lineage.</title>
        <authorList>
            <person name="Dupont C.L."/>
            <person name="Rusch D.B."/>
            <person name="Yooseph S."/>
            <person name="Lombardo M.J."/>
            <person name="Richter R.A."/>
            <person name="Valas R."/>
            <person name="Novotny M."/>
            <person name="Yee-Greenbaum J."/>
            <person name="Selengut J.D."/>
            <person name="Haft D.H."/>
            <person name="Halpern A.L."/>
            <person name="Lasken R.S."/>
            <person name="Nealson K."/>
            <person name="Friedman R."/>
            <person name="Venter J.C."/>
        </authorList>
    </citation>
    <scope>NUCLEOTIDE SEQUENCE [LARGE SCALE GENOMIC DNA]</scope>
</reference>
<protein>
    <submittedName>
        <fullName evidence="2">Acetyltransferase, GNAT family</fullName>
    </submittedName>
</protein>
<name>J4UXW4_9GAMM</name>
<dbReference type="CDD" id="cd04301">
    <property type="entry name" value="NAT_SF"/>
    <property type="match status" value="1"/>
</dbReference>
<gene>
    <name evidence="2" type="ORF">NT01SARS_1089</name>
</gene>
<organism evidence="2 3">
    <name type="scientific">SAR86 cluster bacterium SAR86A</name>
    <dbReference type="NCBI Taxonomy" id="1123866"/>
    <lineage>
        <taxon>Bacteria</taxon>
        <taxon>Pseudomonadati</taxon>
        <taxon>Pseudomonadota</taxon>
        <taxon>Gammaproteobacteria</taxon>
        <taxon>SAR86 cluster</taxon>
    </lineage>
</organism>
<dbReference type="STRING" id="1123866.NT01SARS_1089"/>
<dbReference type="PIRSF" id="PIRSF028520">
    <property type="entry name" value="UCP028520"/>
    <property type="match status" value="1"/>
</dbReference>
<dbReference type="HOGENOM" id="CLU_106328_0_0_6"/>
<dbReference type="InterPro" id="IPR016890">
    <property type="entry name" value="UCP028520"/>
</dbReference>
<dbReference type="Pfam" id="PF00583">
    <property type="entry name" value="Acetyltransf_1"/>
    <property type="match status" value="1"/>
</dbReference>
<sequence>MSSLLEYNIQSFSSNSDINLLNEVYLLNQSNTPEVGNLESVDHLQSLLQMSLLNLFVSNNEEMIGFIICFKENSNYSSKNYKFFSEREKKFLYIDRVAIAEKYRRKGLGKNLYNKLENLCIENKIPLCCEVNTFPMNKPSIDFHKNLGFIEVGKKTFTQNEGSRSGKSSVVYFKKDISK</sequence>
<evidence type="ECO:0000259" key="1">
    <source>
        <dbReference type="PROSITE" id="PS51186"/>
    </source>
</evidence>
<dbReference type="PROSITE" id="PS51186">
    <property type="entry name" value="GNAT"/>
    <property type="match status" value="1"/>
</dbReference>
<dbReference type="EMBL" id="JH611157">
    <property type="protein sequence ID" value="EJP71282.1"/>
    <property type="molecule type" value="Genomic_DNA"/>
</dbReference>
<dbReference type="GO" id="GO:0016747">
    <property type="term" value="F:acyltransferase activity, transferring groups other than amino-acyl groups"/>
    <property type="evidence" value="ECO:0007669"/>
    <property type="project" value="InterPro"/>
</dbReference>
<accession>J4UXW4</accession>
<dbReference type="Proteomes" id="UP000010305">
    <property type="component" value="Unassembled WGS sequence"/>
</dbReference>
<evidence type="ECO:0000313" key="3">
    <source>
        <dbReference type="Proteomes" id="UP000010305"/>
    </source>
</evidence>
<dbReference type="SUPFAM" id="SSF55729">
    <property type="entry name" value="Acyl-CoA N-acyltransferases (Nat)"/>
    <property type="match status" value="1"/>
</dbReference>
<dbReference type="InterPro" id="IPR000182">
    <property type="entry name" value="GNAT_dom"/>
</dbReference>
<dbReference type="AlphaFoldDB" id="J4UXW4"/>
<dbReference type="InterPro" id="IPR016181">
    <property type="entry name" value="Acyl_CoA_acyltransferase"/>
</dbReference>
<keyword evidence="2" id="KW-0808">Transferase</keyword>
<dbReference type="Gene3D" id="3.40.630.30">
    <property type="match status" value="1"/>
</dbReference>
<feature type="domain" description="N-acetyltransferase" evidence="1">
    <location>
        <begin position="7"/>
        <end position="178"/>
    </location>
</feature>
<proteinExistence type="predicted"/>
<evidence type="ECO:0000313" key="2">
    <source>
        <dbReference type="EMBL" id="EJP71282.1"/>
    </source>
</evidence>